<comment type="caution">
    <text evidence="1">The sequence shown here is derived from an EMBL/GenBank/DDBJ whole genome shotgun (WGS) entry which is preliminary data.</text>
</comment>
<sequence length="365" mass="41891">MEPNFCYQVPVVIGAGISGATIAMLDPSVVVYDKGRSSGGRVSSKSGNDSSSYDFGATMFRDFMEVSWLGQETKYSILEILKSQSVSLPIKPIYSEAHFYPALGMANLVSAMFGSVKPIQSHTLKKIESLDEKTWNLEFHNSATKQKDTICTHSVILTLPIPQILEIFHRSKENPQLKQWIDFLNQYNDYRKTIVSYFYWDKWKPNWKKLSLDPDANIPITTTLQPGTDWEYQSWESLKYPQEFHSGSALLVQFGALFSESHFEDWMDEKKNPTAKYKDYLIQSLKEILNAPKPNLIWNHRWKYAQAQMPLLGREGTLNLDSEAFEKWKQLCRDTGITILGDWLFGAKIERIIGGVYFLSHNDLL</sequence>
<dbReference type="PANTHER" id="PTHR23357:SF1">
    <property type="entry name" value="RENALASE"/>
    <property type="match status" value="1"/>
</dbReference>
<dbReference type="Gene3D" id="3.50.50.60">
    <property type="entry name" value="FAD/NAD(P)-binding domain"/>
    <property type="match status" value="1"/>
</dbReference>
<protein>
    <submittedName>
        <fullName evidence="1">NAD(P)-binding Rossmann-like domain protein</fullName>
    </submittedName>
</protein>
<dbReference type="InterPro" id="IPR040174">
    <property type="entry name" value="RNLS"/>
</dbReference>
<accession>N1W417</accession>
<name>N1W417_9LEPT</name>
<reference evidence="1 2" key="1">
    <citation type="submission" date="2013-03" db="EMBL/GenBank/DDBJ databases">
        <authorList>
            <person name="Harkins D.M."/>
            <person name="Durkin A.S."/>
            <person name="Brinkac L.M."/>
            <person name="Haft D.H."/>
            <person name="Selengut J.D."/>
            <person name="Sanka R."/>
            <person name="DePew J."/>
            <person name="Purushe J."/>
            <person name="Galloway R.L."/>
            <person name="Vinetz J.M."/>
            <person name="Sutton G.G."/>
            <person name="Nierman W.C."/>
            <person name="Fouts D.E."/>
        </authorList>
    </citation>
    <scope>NUCLEOTIDE SEQUENCE [LARGE SCALE GENOMIC DNA]</scope>
    <source>
        <strain evidence="1 2">Waz Holland</strain>
    </source>
</reference>
<dbReference type="Gene3D" id="3.90.660.10">
    <property type="match status" value="1"/>
</dbReference>
<proteinExistence type="predicted"/>
<evidence type="ECO:0000313" key="2">
    <source>
        <dbReference type="Proteomes" id="UP000012227"/>
    </source>
</evidence>
<dbReference type="STRING" id="1218591.LEP1GSC199_2060"/>
<dbReference type="Proteomes" id="UP000012227">
    <property type="component" value="Unassembled WGS sequence"/>
</dbReference>
<dbReference type="SUPFAM" id="SSF51905">
    <property type="entry name" value="FAD/NAD(P)-binding domain"/>
    <property type="match status" value="1"/>
</dbReference>
<organism evidence="1 2">
    <name type="scientific">Leptospira vanthielii serovar Holland str. Waz Holland = ATCC 700522</name>
    <dbReference type="NCBI Taxonomy" id="1218591"/>
    <lineage>
        <taxon>Bacteria</taxon>
        <taxon>Pseudomonadati</taxon>
        <taxon>Spirochaetota</taxon>
        <taxon>Spirochaetia</taxon>
        <taxon>Leptospirales</taxon>
        <taxon>Leptospiraceae</taxon>
        <taxon>Leptospira</taxon>
    </lineage>
</organism>
<dbReference type="EMBL" id="AOGY02000051">
    <property type="protein sequence ID" value="EMY69753.1"/>
    <property type="molecule type" value="Genomic_DNA"/>
</dbReference>
<dbReference type="Pfam" id="PF13450">
    <property type="entry name" value="NAD_binding_8"/>
    <property type="match status" value="1"/>
</dbReference>
<dbReference type="RefSeq" id="WP_002983264.1">
    <property type="nucleotide sequence ID" value="NZ_AOGY02000051.1"/>
</dbReference>
<dbReference type="AlphaFoldDB" id="N1W417"/>
<dbReference type="GO" id="GO:0016651">
    <property type="term" value="F:oxidoreductase activity, acting on NAD(P)H"/>
    <property type="evidence" value="ECO:0007669"/>
    <property type="project" value="InterPro"/>
</dbReference>
<dbReference type="PANTHER" id="PTHR23357">
    <property type="entry name" value="RENALASE"/>
    <property type="match status" value="1"/>
</dbReference>
<evidence type="ECO:0000313" key="1">
    <source>
        <dbReference type="EMBL" id="EMY69753.1"/>
    </source>
</evidence>
<dbReference type="GO" id="GO:0005576">
    <property type="term" value="C:extracellular region"/>
    <property type="evidence" value="ECO:0007669"/>
    <property type="project" value="TreeGrafter"/>
</dbReference>
<gene>
    <name evidence="1" type="ORF">LEP1GSC199_2060</name>
</gene>
<dbReference type="InterPro" id="IPR036188">
    <property type="entry name" value="FAD/NAD-bd_sf"/>
</dbReference>